<feature type="transmembrane region" description="Helical" evidence="5">
    <location>
        <begin position="309"/>
        <end position="330"/>
    </location>
</feature>
<feature type="transmembrane region" description="Helical" evidence="5">
    <location>
        <begin position="139"/>
        <end position="158"/>
    </location>
</feature>
<dbReference type="InterPro" id="IPR004481">
    <property type="entry name" value="K/Na/Ca-exchanger"/>
</dbReference>
<feature type="domain" description="Sodium/calcium exchanger membrane region" evidence="6">
    <location>
        <begin position="190"/>
        <end position="320"/>
    </location>
</feature>
<reference evidence="8" key="1">
    <citation type="journal article" date="2019" name="Int. J. Syst. Evol. Microbiol.">
        <title>The Global Catalogue of Microorganisms (GCM) 10K type strain sequencing project: providing services to taxonomists for standard genome sequencing and annotation.</title>
        <authorList>
            <consortium name="The Broad Institute Genomics Platform"/>
            <consortium name="The Broad Institute Genome Sequencing Center for Infectious Disease"/>
            <person name="Wu L."/>
            <person name="Ma J."/>
        </authorList>
    </citation>
    <scope>NUCLEOTIDE SEQUENCE [LARGE SCALE GENOMIC DNA]</scope>
    <source>
        <strain evidence="8">JCM 17939</strain>
    </source>
</reference>
<keyword evidence="8" id="KW-1185">Reference proteome</keyword>
<dbReference type="InterPro" id="IPR044880">
    <property type="entry name" value="NCX_ion-bd_dom_sf"/>
</dbReference>
<name>A0ABP8UDH0_9ACTN</name>
<dbReference type="EMBL" id="BAABHK010000006">
    <property type="protein sequence ID" value="GAA4628841.1"/>
    <property type="molecule type" value="Genomic_DNA"/>
</dbReference>
<proteinExistence type="predicted"/>
<comment type="caution">
    <text evidence="7">The sequence shown here is derived from an EMBL/GenBank/DDBJ whole genome shotgun (WGS) entry which is preliminary data.</text>
</comment>
<feature type="transmembrane region" description="Helical" evidence="5">
    <location>
        <begin position="37"/>
        <end position="61"/>
    </location>
</feature>
<evidence type="ECO:0000256" key="1">
    <source>
        <dbReference type="ARBA" id="ARBA00004141"/>
    </source>
</evidence>
<gene>
    <name evidence="7" type="ORF">GCM10023196_046890</name>
</gene>
<dbReference type="PANTHER" id="PTHR10846">
    <property type="entry name" value="SODIUM/POTASSIUM/CALCIUM EXCHANGER"/>
    <property type="match status" value="1"/>
</dbReference>
<evidence type="ECO:0000256" key="4">
    <source>
        <dbReference type="ARBA" id="ARBA00023136"/>
    </source>
</evidence>
<evidence type="ECO:0000256" key="3">
    <source>
        <dbReference type="ARBA" id="ARBA00022989"/>
    </source>
</evidence>
<feature type="transmembrane region" description="Helical" evidence="5">
    <location>
        <begin position="6"/>
        <end position="25"/>
    </location>
</feature>
<dbReference type="Gene3D" id="1.20.1420.30">
    <property type="entry name" value="NCX, central ion-binding region"/>
    <property type="match status" value="1"/>
</dbReference>
<dbReference type="InterPro" id="IPR004837">
    <property type="entry name" value="NaCa_Exmemb"/>
</dbReference>
<feature type="transmembrane region" description="Helical" evidence="5">
    <location>
        <begin position="213"/>
        <end position="232"/>
    </location>
</feature>
<organism evidence="7 8">
    <name type="scientific">Actinoallomurus vinaceus</name>
    <dbReference type="NCBI Taxonomy" id="1080074"/>
    <lineage>
        <taxon>Bacteria</taxon>
        <taxon>Bacillati</taxon>
        <taxon>Actinomycetota</taxon>
        <taxon>Actinomycetes</taxon>
        <taxon>Streptosporangiales</taxon>
        <taxon>Thermomonosporaceae</taxon>
        <taxon>Actinoallomurus</taxon>
    </lineage>
</organism>
<feature type="transmembrane region" description="Helical" evidence="5">
    <location>
        <begin position="67"/>
        <end position="96"/>
    </location>
</feature>
<evidence type="ECO:0000259" key="6">
    <source>
        <dbReference type="Pfam" id="PF01699"/>
    </source>
</evidence>
<keyword evidence="4 5" id="KW-0472">Membrane</keyword>
<dbReference type="Pfam" id="PF01699">
    <property type="entry name" value="Na_Ca_ex"/>
    <property type="match status" value="2"/>
</dbReference>
<feature type="transmembrane region" description="Helical" evidence="5">
    <location>
        <begin position="282"/>
        <end position="302"/>
    </location>
</feature>
<feature type="transmembrane region" description="Helical" evidence="5">
    <location>
        <begin position="116"/>
        <end position="133"/>
    </location>
</feature>
<protein>
    <submittedName>
        <fullName evidence="7">Sodium:calcium antiporter</fullName>
    </submittedName>
</protein>
<comment type="subcellular location">
    <subcellularLocation>
        <location evidence="1">Membrane</location>
        <topology evidence="1">Multi-pass membrane protein</topology>
    </subcellularLocation>
</comment>
<keyword evidence="2 5" id="KW-0812">Transmembrane</keyword>
<evidence type="ECO:0000313" key="7">
    <source>
        <dbReference type="EMBL" id="GAA4628841.1"/>
    </source>
</evidence>
<evidence type="ECO:0000256" key="2">
    <source>
        <dbReference type="ARBA" id="ARBA00022692"/>
    </source>
</evidence>
<dbReference type="RefSeq" id="WP_345433091.1">
    <property type="nucleotide sequence ID" value="NZ_BAABHK010000006.1"/>
</dbReference>
<sequence length="331" mass="34278">MLDSVLLVAGFALLVAGALVFTNAVEWAGIRLDLGHGAVGSVLAAVATAMPESLVPIVAIIRGEQGGPIAIGAIVGAPFLLGTLAMAVCGAAALFYRVRRKGTALRLDRHAMSRDLLVFLGTLSIAIVIGNVRSRPVHLIGAVLLVAAYGAYLATTIVRARRQGGEEELPGPLYFSRGKDAAPRTYQIVAQTIAGVALLVGGAELFVTVIERLAHALGVNPLVLTLLVAPLATELPEKINSVLWIRQGKDTLALGNITGAMVFQSMLPVAVGMAFTDWHLTAPARVAALAALGGAILAVIAIRRSGRFSGPYIGCWTGLYAGAIASIIVLT</sequence>
<keyword evidence="3 5" id="KW-1133">Transmembrane helix</keyword>
<feature type="transmembrane region" description="Helical" evidence="5">
    <location>
        <begin position="253"/>
        <end position="276"/>
    </location>
</feature>
<feature type="transmembrane region" description="Helical" evidence="5">
    <location>
        <begin position="186"/>
        <end position="207"/>
    </location>
</feature>
<accession>A0ABP8UDH0</accession>
<dbReference type="PANTHER" id="PTHR10846:SF8">
    <property type="entry name" value="INNER MEMBRANE PROTEIN YRBG"/>
    <property type="match status" value="1"/>
</dbReference>
<dbReference type="Proteomes" id="UP001501442">
    <property type="component" value="Unassembled WGS sequence"/>
</dbReference>
<evidence type="ECO:0000256" key="5">
    <source>
        <dbReference type="SAM" id="Phobius"/>
    </source>
</evidence>
<feature type="domain" description="Sodium/calcium exchanger membrane region" evidence="6">
    <location>
        <begin position="5"/>
        <end position="157"/>
    </location>
</feature>
<evidence type="ECO:0000313" key="8">
    <source>
        <dbReference type="Proteomes" id="UP001501442"/>
    </source>
</evidence>